<dbReference type="EMBL" id="FO082872">
    <property type="protein sequence ID" value="CCF73862.1"/>
    <property type="molecule type" value="Genomic_DNA"/>
</dbReference>
<reference evidence="2 3" key="2">
    <citation type="journal article" date="2013" name="PLoS ONE">
        <title>Whole genome mapping and re-organization of the nuclear and mitochondrial genomes of Babesia microti isolates.</title>
        <authorList>
            <person name="Cornillot E."/>
            <person name="Dassouli A."/>
            <person name="Garg A."/>
            <person name="Pachikara N."/>
            <person name="Randazzo S."/>
            <person name="Depoix D."/>
            <person name="Carcy B."/>
            <person name="Delbecq S."/>
            <person name="Frutos R."/>
            <person name="Silva J.C."/>
            <person name="Sutton R."/>
            <person name="Krause P.J."/>
            <person name="Mamoun C.B."/>
        </authorList>
    </citation>
    <scope>NUCLEOTIDE SEQUENCE [LARGE SCALE GENOMIC DNA]</scope>
    <source>
        <strain evidence="2 3">RI</strain>
    </source>
</reference>
<dbReference type="AlphaFoldDB" id="I7J6K3"/>
<dbReference type="Proteomes" id="UP000002899">
    <property type="component" value="Chromosome II"/>
</dbReference>
<dbReference type="GeneID" id="24424492"/>
<sequence>MNFVKTHIYKQEYTDRGVSESIDEARREEDIAEAERLSKLPEFRLNPNITSLAERLGIEPAFEDEEDDLNPLNIQDAPAVSYEEDEFYEELERQRKEAEREREKQDAYIRNEFIRAKSELEEAWRETDTGSYGLVPTITKNRVKSNINTSAVSAIIRKRQPRGLVEGYDSS</sequence>
<gene>
    <name evidence="2" type="ORF">BMR1_02g03550</name>
</gene>
<dbReference type="OrthoDB" id="372726at2759"/>
<feature type="coiled-coil region" evidence="1">
    <location>
        <begin position="84"/>
        <end position="111"/>
    </location>
</feature>
<reference evidence="2 3" key="3">
    <citation type="journal article" date="2016" name="Sci. Rep.">
        <title>Genome-wide diversity and gene expression profiling of Babesia microti isolates identify polymorphic genes that mediate host-pathogen interactions.</title>
        <authorList>
            <person name="Silva J.C."/>
            <person name="Cornillot E."/>
            <person name="McCracken C."/>
            <person name="Usmani-Brown S."/>
            <person name="Dwivedi A."/>
            <person name="Ifeonu O.O."/>
            <person name="Crabtree J."/>
            <person name="Gotia H.T."/>
            <person name="Virji A.Z."/>
            <person name="Reynes C."/>
            <person name="Colinge J."/>
            <person name="Kumar V."/>
            <person name="Lawres L."/>
            <person name="Pazzi J.E."/>
            <person name="Pablo J.V."/>
            <person name="Hung C."/>
            <person name="Brancato J."/>
            <person name="Kumari P."/>
            <person name="Orvis J."/>
            <person name="Tretina K."/>
            <person name="Chibucos M."/>
            <person name="Ott S."/>
            <person name="Sadzewicz L."/>
            <person name="Sengamalay N."/>
            <person name="Shetty A.C."/>
            <person name="Su Q."/>
            <person name="Tallon L."/>
            <person name="Fraser C.M."/>
            <person name="Frutos R."/>
            <person name="Molina D.M."/>
            <person name="Krause P.J."/>
            <person name="Ben Mamoun C."/>
        </authorList>
    </citation>
    <scope>NUCLEOTIDE SEQUENCE [LARGE SCALE GENOMIC DNA]</scope>
    <source>
        <strain evidence="2 3">RI</strain>
    </source>
</reference>
<evidence type="ECO:0000256" key="1">
    <source>
        <dbReference type="SAM" id="Coils"/>
    </source>
</evidence>
<evidence type="ECO:0000313" key="3">
    <source>
        <dbReference type="Proteomes" id="UP000002899"/>
    </source>
</evidence>
<accession>I7J6K3</accession>
<keyword evidence="3" id="KW-1185">Reference proteome</keyword>
<name>I7J6K3_BABMR</name>
<organism evidence="2 3">
    <name type="scientific">Babesia microti (strain RI)</name>
    <dbReference type="NCBI Taxonomy" id="1133968"/>
    <lineage>
        <taxon>Eukaryota</taxon>
        <taxon>Sar</taxon>
        <taxon>Alveolata</taxon>
        <taxon>Apicomplexa</taxon>
        <taxon>Aconoidasida</taxon>
        <taxon>Piroplasmida</taxon>
        <taxon>Babesiidae</taxon>
        <taxon>Babesia</taxon>
    </lineage>
</organism>
<evidence type="ECO:0000313" key="2">
    <source>
        <dbReference type="EMBL" id="CCF73862.1"/>
    </source>
</evidence>
<dbReference type="RefSeq" id="XP_012648471.1">
    <property type="nucleotide sequence ID" value="XM_012793017.1"/>
</dbReference>
<reference evidence="2 3" key="1">
    <citation type="journal article" date="2012" name="Nucleic Acids Res.">
        <title>Sequencing of the smallest Apicomplexan genome from the human pathogen Babesia microti.</title>
        <authorList>
            <person name="Cornillot E."/>
            <person name="Hadj-Kaddour K."/>
            <person name="Dassouli A."/>
            <person name="Noel B."/>
            <person name="Ranwez V."/>
            <person name="Vacherie B."/>
            <person name="Augagneur Y."/>
            <person name="Bres V."/>
            <person name="Duclos A."/>
            <person name="Randazzo S."/>
            <person name="Carcy B."/>
            <person name="Debierre-Grockiego F."/>
            <person name="Delbecq S."/>
            <person name="Moubri-Menage K."/>
            <person name="Shams-Eldin H."/>
            <person name="Usmani-Brown S."/>
            <person name="Bringaud F."/>
            <person name="Wincker P."/>
            <person name="Vivares C.P."/>
            <person name="Schwarz R.T."/>
            <person name="Schetters T.P."/>
            <person name="Krause P.J."/>
            <person name="Gorenflot A."/>
            <person name="Berry V."/>
            <person name="Barbe V."/>
            <person name="Ben Mamoun C."/>
        </authorList>
    </citation>
    <scope>NUCLEOTIDE SEQUENCE [LARGE SCALE GENOMIC DNA]</scope>
    <source>
        <strain evidence="2 3">RI</strain>
    </source>
</reference>
<dbReference type="OMA" id="HIYEQEY"/>
<keyword evidence="1" id="KW-0175">Coiled coil</keyword>
<dbReference type="KEGG" id="bmic:BMR1_02g03550"/>
<proteinExistence type="predicted"/>
<protein>
    <submittedName>
        <fullName evidence="2">Uncharacterized protein</fullName>
    </submittedName>
</protein>
<dbReference type="VEuPathDB" id="PiroplasmaDB:BMR1_02g03550"/>